<sequence length="144" mass="15298">MKKGYIELENGGNVEIEFLPEEAPNTVANFEKLANSGFYNGLSFHRVIPGFVAQGGCPNGTGTGGPGWQIDCETSTNVTKHAKGVLSMAHAGKNTGGSQFFVCYGPQPHLDGVHTVFGKVTKGMELIDAVKPGDKMKEVKVVTE</sequence>
<dbReference type="PIRSF" id="PIRSF001467">
    <property type="entry name" value="Peptidylpro_ismrse"/>
    <property type="match status" value="1"/>
</dbReference>
<name>A0A4Y6V5N7_SACBS</name>
<dbReference type="SUPFAM" id="SSF50891">
    <property type="entry name" value="Cyclophilin-like"/>
    <property type="match status" value="1"/>
</dbReference>
<keyword evidence="5 6" id="KW-0413">Isomerase</keyword>
<dbReference type="InterPro" id="IPR029000">
    <property type="entry name" value="Cyclophilin-like_dom_sf"/>
</dbReference>
<evidence type="ECO:0000256" key="4">
    <source>
        <dbReference type="ARBA" id="ARBA00023110"/>
    </source>
</evidence>
<feature type="domain" description="PPIase cyclophilin-type" evidence="7">
    <location>
        <begin position="9"/>
        <end position="131"/>
    </location>
</feature>
<dbReference type="RefSeq" id="WP_141450258.1">
    <property type="nucleotide sequence ID" value="NZ_CBCSAZ010000001.1"/>
</dbReference>
<dbReference type="AlphaFoldDB" id="A0A4Y6V5N7"/>
<dbReference type="PROSITE" id="PS00170">
    <property type="entry name" value="CSA_PPIASE_1"/>
    <property type="match status" value="1"/>
</dbReference>
<evidence type="ECO:0000313" key="8">
    <source>
        <dbReference type="EMBL" id="QDH23605.1"/>
    </source>
</evidence>
<gene>
    <name evidence="8" type="ORF">FFV09_01025</name>
</gene>
<dbReference type="CDD" id="cd00317">
    <property type="entry name" value="cyclophilin"/>
    <property type="match status" value="1"/>
</dbReference>
<dbReference type="PANTHER" id="PTHR45625">
    <property type="entry name" value="PEPTIDYL-PROLYL CIS-TRANS ISOMERASE-RELATED"/>
    <property type="match status" value="1"/>
</dbReference>
<dbReference type="PANTHER" id="PTHR45625:SF4">
    <property type="entry name" value="PEPTIDYLPROLYL ISOMERASE DOMAIN AND WD REPEAT-CONTAINING PROTEIN 1"/>
    <property type="match status" value="1"/>
</dbReference>
<comment type="function">
    <text evidence="2 6">PPIases accelerate the folding of proteins. It catalyzes the cis-trans isomerization of proline imidic peptide bonds in oligopeptides.</text>
</comment>
<evidence type="ECO:0000313" key="9">
    <source>
        <dbReference type="Proteomes" id="UP000316968"/>
    </source>
</evidence>
<dbReference type="KEGG" id="saca:FFV09_01025"/>
<evidence type="ECO:0000256" key="2">
    <source>
        <dbReference type="ARBA" id="ARBA00002388"/>
    </source>
</evidence>
<comment type="catalytic activity">
    <reaction evidence="1 6">
        <text>[protein]-peptidylproline (omega=180) = [protein]-peptidylproline (omega=0)</text>
        <dbReference type="Rhea" id="RHEA:16237"/>
        <dbReference type="Rhea" id="RHEA-COMP:10747"/>
        <dbReference type="Rhea" id="RHEA-COMP:10748"/>
        <dbReference type="ChEBI" id="CHEBI:83833"/>
        <dbReference type="ChEBI" id="CHEBI:83834"/>
        <dbReference type="EC" id="5.2.1.8"/>
    </reaction>
</comment>
<reference evidence="8 9" key="1">
    <citation type="submission" date="2019-06" db="EMBL/GenBank/DDBJ databases">
        <title>Saccharibacillus brassicae sp. nov., an endophytic bacterium isolated from Chinese cabbage seeds (Brassica pekinensis).</title>
        <authorList>
            <person name="Jiang L."/>
            <person name="Lee J."/>
            <person name="Kim S.W."/>
        </authorList>
    </citation>
    <scope>NUCLEOTIDE SEQUENCE [LARGE SCALE GENOMIC DNA]</scope>
    <source>
        <strain evidence="9">KCTC 43072 / ATSA2</strain>
    </source>
</reference>
<dbReference type="InterPro" id="IPR020892">
    <property type="entry name" value="Cyclophilin-type_PPIase_CS"/>
</dbReference>
<dbReference type="GO" id="GO:0006457">
    <property type="term" value="P:protein folding"/>
    <property type="evidence" value="ECO:0007669"/>
    <property type="project" value="InterPro"/>
</dbReference>
<dbReference type="PROSITE" id="PS50072">
    <property type="entry name" value="CSA_PPIASE_2"/>
    <property type="match status" value="1"/>
</dbReference>
<dbReference type="InterPro" id="IPR002130">
    <property type="entry name" value="Cyclophilin-type_PPIase_dom"/>
</dbReference>
<dbReference type="PRINTS" id="PR00153">
    <property type="entry name" value="CSAPPISMRASE"/>
</dbReference>
<dbReference type="Gene3D" id="2.40.100.10">
    <property type="entry name" value="Cyclophilin-like"/>
    <property type="match status" value="1"/>
</dbReference>
<proteinExistence type="inferred from homology"/>
<evidence type="ECO:0000256" key="5">
    <source>
        <dbReference type="ARBA" id="ARBA00023235"/>
    </source>
</evidence>
<dbReference type="GO" id="GO:0003755">
    <property type="term" value="F:peptidyl-prolyl cis-trans isomerase activity"/>
    <property type="evidence" value="ECO:0007669"/>
    <property type="project" value="UniProtKB-UniRule"/>
</dbReference>
<accession>A0A4Y6V5N7</accession>
<keyword evidence="4 6" id="KW-0697">Rotamase</keyword>
<dbReference type="EMBL" id="CP041217">
    <property type="protein sequence ID" value="QDH23605.1"/>
    <property type="molecule type" value="Genomic_DNA"/>
</dbReference>
<dbReference type="Pfam" id="PF00160">
    <property type="entry name" value="Pro_isomerase"/>
    <property type="match status" value="1"/>
</dbReference>
<protein>
    <recommendedName>
        <fullName evidence="6">Peptidyl-prolyl cis-trans isomerase</fullName>
        <shortName evidence="6">PPIase</shortName>
        <ecNumber evidence="6">5.2.1.8</ecNumber>
    </recommendedName>
</protein>
<evidence type="ECO:0000259" key="7">
    <source>
        <dbReference type="PROSITE" id="PS50072"/>
    </source>
</evidence>
<dbReference type="Proteomes" id="UP000316968">
    <property type="component" value="Chromosome"/>
</dbReference>
<organism evidence="8 9">
    <name type="scientific">Saccharibacillus brassicae</name>
    <dbReference type="NCBI Taxonomy" id="2583377"/>
    <lineage>
        <taxon>Bacteria</taxon>
        <taxon>Bacillati</taxon>
        <taxon>Bacillota</taxon>
        <taxon>Bacilli</taxon>
        <taxon>Bacillales</taxon>
        <taxon>Paenibacillaceae</taxon>
        <taxon>Saccharibacillus</taxon>
    </lineage>
</organism>
<evidence type="ECO:0000256" key="3">
    <source>
        <dbReference type="ARBA" id="ARBA00007365"/>
    </source>
</evidence>
<keyword evidence="9" id="KW-1185">Reference proteome</keyword>
<comment type="similarity">
    <text evidence="3 6">Belongs to the cyclophilin-type PPIase family.</text>
</comment>
<dbReference type="InterPro" id="IPR044666">
    <property type="entry name" value="Cyclophilin_A-like"/>
</dbReference>
<dbReference type="EC" id="5.2.1.8" evidence="6"/>
<evidence type="ECO:0000256" key="6">
    <source>
        <dbReference type="RuleBase" id="RU363019"/>
    </source>
</evidence>
<evidence type="ECO:0000256" key="1">
    <source>
        <dbReference type="ARBA" id="ARBA00000971"/>
    </source>
</evidence>
<dbReference type="InterPro" id="IPR024936">
    <property type="entry name" value="Cyclophilin-type_PPIase"/>
</dbReference>
<dbReference type="OrthoDB" id="9807797at2"/>